<evidence type="ECO:0000256" key="1">
    <source>
        <dbReference type="ARBA" id="ARBA00023122"/>
    </source>
</evidence>
<dbReference type="AlphaFoldDB" id="A0A1D8S4B4"/>
<sequence length="134" mass="14567">MEDVFVARLMTSELITANPDTFVEDAAQTLLENHIGSIVVSSEAGKIEGILTNTDFIRIVAESKPKAKTTVERYMSDEVVTIGPQAHIQEAADVMIEENISHLPVVDEDDQVIGIITKTDLTAYISAVQEPTPA</sequence>
<name>A0A1D8S4B4_9EURY</name>
<evidence type="ECO:0000256" key="2">
    <source>
        <dbReference type="PROSITE-ProRule" id="PRU00703"/>
    </source>
</evidence>
<organism evidence="4 6">
    <name type="scientific">Halodesulfurarchaeum formicicum</name>
    <dbReference type="NCBI Taxonomy" id="1873524"/>
    <lineage>
        <taxon>Archaea</taxon>
        <taxon>Methanobacteriati</taxon>
        <taxon>Methanobacteriota</taxon>
        <taxon>Stenosarchaea group</taxon>
        <taxon>Halobacteria</taxon>
        <taxon>Halobacteriales</taxon>
        <taxon>Halobacteriaceae</taxon>
        <taxon>Halodesulfurarchaeum</taxon>
    </lineage>
</organism>
<dbReference type="InterPro" id="IPR046342">
    <property type="entry name" value="CBS_dom_sf"/>
</dbReference>
<dbReference type="RefSeq" id="WP_070364893.1">
    <property type="nucleotide sequence ID" value="NZ_CP016070.1"/>
</dbReference>
<dbReference type="InterPro" id="IPR000644">
    <property type="entry name" value="CBS_dom"/>
</dbReference>
<feature type="domain" description="CBS" evidence="3">
    <location>
        <begin position="75"/>
        <end position="134"/>
    </location>
</feature>
<dbReference type="KEGG" id="hhsr:HSR6_1033"/>
<dbReference type="CDD" id="cd09836">
    <property type="entry name" value="CBS_pair_arch"/>
    <property type="match status" value="1"/>
</dbReference>
<gene>
    <name evidence="5" type="ORF">HSR6_1033</name>
    <name evidence="4" type="ORF">HTSR_1000</name>
</gene>
<accession>A0A1J1ABG8</accession>
<evidence type="ECO:0000313" key="7">
    <source>
        <dbReference type="Proteomes" id="UP000186165"/>
    </source>
</evidence>
<reference evidence="4 6" key="1">
    <citation type="submission" date="2016-06" db="EMBL/GenBank/DDBJ databases">
        <title>Discovery of anaerobic lithoheterotrophic haloarchaeon capable of sulfur respiration by hydrogen and formate.</title>
        <authorList>
            <person name="Sorokin D.Y."/>
            <person name="Kublanov I.V."/>
            <person name="Roman P."/>
            <person name="Sinninghe Damste J.S."/>
            <person name="Golyshin P.N."/>
            <person name="Rojo D."/>
            <person name="Ciordia S."/>
            <person name="Mena Md.C."/>
            <person name="Ferrer M."/>
            <person name="Smedile F."/>
            <person name="Messina E."/>
            <person name="La Cono V."/>
            <person name="Yakimov M.M."/>
        </authorList>
    </citation>
    <scope>NUCLEOTIDE SEQUENCE [LARGE SCALE GENOMIC DNA]</scope>
    <source>
        <strain evidence="4 6">HTSR1</strain>
    </source>
</reference>
<dbReference type="EMBL" id="CP016070">
    <property type="protein sequence ID" value="AOW80183.1"/>
    <property type="molecule type" value="Genomic_DNA"/>
</dbReference>
<evidence type="ECO:0000313" key="4">
    <source>
        <dbReference type="EMBL" id="AOW80183.1"/>
    </source>
</evidence>
<dbReference type="PANTHER" id="PTHR43080">
    <property type="entry name" value="CBS DOMAIN-CONTAINING PROTEIN CBSX3, MITOCHONDRIAL"/>
    <property type="match status" value="1"/>
</dbReference>
<dbReference type="GeneID" id="30417557"/>
<evidence type="ECO:0000313" key="6">
    <source>
        <dbReference type="Proteomes" id="UP000185608"/>
    </source>
</evidence>
<evidence type="ECO:0000313" key="5">
    <source>
        <dbReference type="EMBL" id="APE95484.1"/>
    </source>
</evidence>
<dbReference type="Gene3D" id="3.10.580.10">
    <property type="entry name" value="CBS-domain"/>
    <property type="match status" value="1"/>
</dbReference>
<evidence type="ECO:0000259" key="3">
    <source>
        <dbReference type="PROSITE" id="PS51371"/>
    </source>
</evidence>
<dbReference type="Pfam" id="PF00571">
    <property type="entry name" value="CBS"/>
    <property type="match status" value="2"/>
</dbReference>
<protein>
    <submittedName>
        <fullName evidence="4">Signal transduction protein with CBS domains</fullName>
    </submittedName>
</protein>
<dbReference type="Proteomes" id="UP000186165">
    <property type="component" value="Chromosome"/>
</dbReference>
<dbReference type="SMART" id="SM00116">
    <property type="entry name" value="CBS"/>
    <property type="match status" value="2"/>
</dbReference>
<reference evidence="7" key="2">
    <citation type="submission" date="2016-08" db="EMBL/GenBank/DDBJ databases">
        <title>Discovery of first anaerobic lithoheterotrophic haloarchae widely represented in hypersaline habitats.</title>
        <authorList>
            <person name="Sorokin D.Y."/>
            <person name="Kublanov I.V."/>
            <person name="Roman P."/>
            <person name="Sinninghe Damste J.S."/>
            <person name="Golyshin P.N."/>
            <person name="Rojo D."/>
            <person name="Ciordia S."/>
            <person name="Mena Md.C."/>
            <person name="Ferrer M."/>
            <person name="Smedile F."/>
            <person name="Messina E."/>
            <person name="La Cono V."/>
            <person name="Yakimov M.M."/>
        </authorList>
    </citation>
    <scope>NUCLEOTIDE SEQUENCE [LARGE SCALE GENOMIC DNA]</scope>
    <source>
        <strain evidence="7">HSR6</strain>
    </source>
</reference>
<dbReference type="PANTHER" id="PTHR43080:SF2">
    <property type="entry name" value="CBS DOMAIN-CONTAINING PROTEIN"/>
    <property type="match status" value="1"/>
</dbReference>
<keyword evidence="7" id="KW-1185">Reference proteome</keyword>
<dbReference type="SUPFAM" id="SSF54631">
    <property type="entry name" value="CBS-domain pair"/>
    <property type="match status" value="1"/>
</dbReference>
<accession>A0A1D8S4B4</accession>
<dbReference type="EMBL" id="CP016804">
    <property type="protein sequence ID" value="APE95484.1"/>
    <property type="molecule type" value="Genomic_DNA"/>
</dbReference>
<dbReference type="PROSITE" id="PS51371">
    <property type="entry name" value="CBS"/>
    <property type="match status" value="2"/>
</dbReference>
<keyword evidence="1 2" id="KW-0129">CBS domain</keyword>
<dbReference type="InterPro" id="IPR051257">
    <property type="entry name" value="Diverse_CBS-Domain"/>
</dbReference>
<dbReference type="STRING" id="1873524.HSR6_1033"/>
<proteinExistence type="predicted"/>
<feature type="domain" description="CBS" evidence="3">
    <location>
        <begin position="10"/>
        <end position="66"/>
    </location>
</feature>
<dbReference type="OrthoDB" id="8919at2157"/>
<dbReference type="KEGG" id="halh:HTSR_1000"/>
<reference evidence="5" key="3">
    <citation type="journal article" date="2017" name="ISME J.">
        <title>Discovery of anaerobic lithoheterotrophic haloarchaea, ubiquitous in hypersaline habitats.</title>
        <authorList>
            <person name="Sorokin D.Y."/>
            <person name="Messina E."/>
            <person name="Smedile F."/>
            <person name="Roman P."/>
            <person name="Damste J.S.S."/>
            <person name="Ciordia S."/>
            <person name="Mena M.C."/>
            <person name="Ferrer M."/>
            <person name="Golyshin P.N."/>
            <person name="Kublanov I.V."/>
            <person name="Samarov N.I."/>
            <person name="Toshchakov S.V."/>
            <person name="La Cono V."/>
            <person name="Yakimov M.M."/>
        </authorList>
    </citation>
    <scope>NUCLEOTIDE SEQUENCE</scope>
    <source>
        <strain evidence="5">HSR6</strain>
    </source>
</reference>
<dbReference type="Proteomes" id="UP000185608">
    <property type="component" value="Chromosome"/>
</dbReference>